<name>A0A9D1YRD1_9FIRM</name>
<dbReference type="InterPro" id="IPR050312">
    <property type="entry name" value="IolE/XylAMocC-like"/>
</dbReference>
<dbReference type="EMBL" id="DXDD01000156">
    <property type="protein sequence ID" value="HIY61513.1"/>
    <property type="molecule type" value="Genomic_DNA"/>
</dbReference>
<dbReference type="SUPFAM" id="SSF51658">
    <property type="entry name" value="Xylose isomerase-like"/>
    <property type="match status" value="1"/>
</dbReference>
<gene>
    <name evidence="2" type="ORF">H9831_12680</name>
</gene>
<dbReference type="AlphaFoldDB" id="A0A9D1YRD1"/>
<organism evidence="2 3">
    <name type="scientific">Candidatus Eisenbergiella pullistercoris</name>
    <dbReference type="NCBI Taxonomy" id="2838555"/>
    <lineage>
        <taxon>Bacteria</taxon>
        <taxon>Bacillati</taxon>
        <taxon>Bacillota</taxon>
        <taxon>Clostridia</taxon>
        <taxon>Lachnospirales</taxon>
        <taxon>Lachnospiraceae</taxon>
        <taxon>Eisenbergiella</taxon>
    </lineage>
</organism>
<proteinExistence type="predicted"/>
<dbReference type="Proteomes" id="UP000824007">
    <property type="component" value="Unassembled WGS sequence"/>
</dbReference>
<protein>
    <submittedName>
        <fullName evidence="2">Sugar phosphate isomerase/epimerase</fullName>
    </submittedName>
</protein>
<dbReference type="Gene3D" id="3.20.20.150">
    <property type="entry name" value="Divalent-metal-dependent TIM barrel enzymes"/>
    <property type="match status" value="1"/>
</dbReference>
<reference evidence="2" key="2">
    <citation type="submission" date="2021-04" db="EMBL/GenBank/DDBJ databases">
        <authorList>
            <person name="Gilroy R."/>
        </authorList>
    </citation>
    <scope>NUCLEOTIDE SEQUENCE</scope>
    <source>
        <strain evidence="2">ChiSxjej3B15-24422</strain>
    </source>
</reference>
<dbReference type="GO" id="GO:0016853">
    <property type="term" value="F:isomerase activity"/>
    <property type="evidence" value="ECO:0007669"/>
    <property type="project" value="UniProtKB-KW"/>
</dbReference>
<evidence type="ECO:0000313" key="2">
    <source>
        <dbReference type="EMBL" id="HIY61513.1"/>
    </source>
</evidence>
<dbReference type="PANTHER" id="PTHR12110">
    <property type="entry name" value="HYDROXYPYRUVATE ISOMERASE"/>
    <property type="match status" value="1"/>
</dbReference>
<reference evidence="2" key="1">
    <citation type="journal article" date="2021" name="PeerJ">
        <title>Extensive microbial diversity within the chicken gut microbiome revealed by metagenomics and culture.</title>
        <authorList>
            <person name="Gilroy R."/>
            <person name="Ravi A."/>
            <person name="Getino M."/>
            <person name="Pursley I."/>
            <person name="Horton D.L."/>
            <person name="Alikhan N.F."/>
            <person name="Baker D."/>
            <person name="Gharbi K."/>
            <person name="Hall N."/>
            <person name="Watson M."/>
            <person name="Adriaenssens E.M."/>
            <person name="Foster-Nyarko E."/>
            <person name="Jarju S."/>
            <person name="Secka A."/>
            <person name="Antonio M."/>
            <person name="Oren A."/>
            <person name="Chaudhuri R.R."/>
            <person name="La Ragione R."/>
            <person name="Hildebrand F."/>
            <person name="Pallen M.J."/>
        </authorList>
    </citation>
    <scope>NUCLEOTIDE SEQUENCE</scope>
    <source>
        <strain evidence="2">ChiSxjej3B15-24422</strain>
    </source>
</reference>
<comment type="caution">
    <text evidence="2">The sequence shown here is derived from an EMBL/GenBank/DDBJ whole genome shotgun (WGS) entry which is preliminary data.</text>
</comment>
<evidence type="ECO:0000313" key="3">
    <source>
        <dbReference type="Proteomes" id="UP000824007"/>
    </source>
</evidence>
<sequence length="282" mass="32555">MERFRFGLSSMGIQDLTEKDFRDFAECGLKELELSFSEDRYDTLDWEGIRRRASAYGIHLWSFHLPFSPFSRINPASPDPQVRRNTVSYFESLMQRAADIGIGIMVVHPSAEPNREEEREERMKLAQESLSILCGAARKMGVTLAAENLPRTCLGRNSQEIRQLLASDDQLRVCFDTNHLLLQSEKEFIMDIGGRIVTTHVSDFDFRDERHWLPGEGKINWAEWVETMDQIGYEGPLLYEVAFDAPPSIQRRRLTVKDFRENHDRLVNRLPLHAIGTPALEN</sequence>
<dbReference type="PANTHER" id="PTHR12110:SF53">
    <property type="entry name" value="BLR5974 PROTEIN"/>
    <property type="match status" value="1"/>
</dbReference>
<dbReference type="InterPro" id="IPR013022">
    <property type="entry name" value="Xyl_isomerase-like_TIM-brl"/>
</dbReference>
<dbReference type="Pfam" id="PF01261">
    <property type="entry name" value="AP_endonuc_2"/>
    <property type="match status" value="1"/>
</dbReference>
<feature type="domain" description="Xylose isomerase-like TIM barrel" evidence="1">
    <location>
        <begin position="22"/>
        <end position="243"/>
    </location>
</feature>
<keyword evidence="2" id="KW-0413">Isomerase</keyword>
<accession>A0A9D1YRD1</accession>
<dbReference type="InterPro" id="IPR036237">
    <property type="entry name" value="Xyl_isomerase-like_sf"/>
</dbReference>
<evidence type="ECO:0000259" key="1">
    <source>
        <dbReference type="Pfam" id="PF01261"/>
    </source>
</evidence>